<dbReference type="Proteomes" id="UP000178448">
    <property type="component" value="Unassembled WGS sequence"/>
</dbReference>
<gene>
    <name evidence="2" type="ORF">A2Z33_06855</name>
</gene>
<evidence type="ECO:0000259" key="1">
    <source>
        <dbReference type="Pfam" id="PF12705"/>
    </source>
</evidence>
<protein>
    <recommendedName>
        <fullName evidence="1">PD-(D/E)XK endonuclease-like domain-containing protein</fullName>
    </recommendedName>
</protein>
<dbReference type="STRING" id="1798374.A2Z33_06855"/>
<dbReference type="InterPro" id="IPR038726">
    <property type="entry name" value="PDDEXK_AddAB-type"/>
</dbReference>
<organism evidence="2 3">
    <name type="scientific">Candidatus Gottesmanbacteria bacterium RBG_16_52_11</name>
    <dbReference type="NCBI Taxonomy" id="1798374"/>
    <lineage>
        <taxon>Bacteria</taxon>
        <taxon>Candidatus Gottesmaniibacteriota</taxon>
    </lineage>
</organism>
<evidence type="ECO:0000313" key="2">
    <source>
        <dbReference type="EMBL" id="OGG04982.1"/>
    </source>
</evidence>
<reference evidence="2 3" key="1">
    <citation type="journal article" date="2016" name="Nat. Commun.">
        <title>Thousands of microbial genomes shed light on interconnected biogeochemical processes in an aquifer system.</title>
        <authorList>
            <person name="Anantharaman K."/>
            <person name="Brown C.T."/>
            <person name="Hug L.A."/>
            <person name="Sharon I."/>
            <person name="Castelle C.J."/>
            <person name="Probst A.J."/>
            <person name="Thomas B.C."/>
            <person name="Singh A."/>
            <person name="Wilkins M.J."/>
            <person name="Karaoz U."/>
            <person name="Brodie E.L."/>
            <person name="Williams K.H."/>
            <person name="Hubbard S.S."/>
            <person name="Banfield J.F."/>
        </authorList>
    </citation>
    <scope>NUCLEOTIDE SEQUENCE [LARGE SCALE GENOMIC DNA]</scope>
</reference>
<accession>A0A1F5YYK4</accession>
<dbReference type="AlphaFoldDB" id="A0A1F5YYK4"/>
<dbReference type="Gene3D" id="3.90.320.10">
    <property type="match status" value="1"/>
</dbReference>
<proteinExistence type="predicted"/>
<comment type="caution">
    <text evidence="2">The sequence shown here is derived from an EMBL/GenBank/DDBJ whole genome shotgun (WGS) entry which is preliminary data.</text>
</comment>
<sequence length="275" mass="31527">MIRDKFSAVWVSYSSISDYLKCPRAYFLSNVYRNPETNKKIALMSPALALGQSVHDVIETLSKLPVEDRFAKPLSEVFEKSWENVRGTRGGFRDDTEEHNHRQRGLDMVARIMKHPGPLSRKAVKIRQDLPYFWLSEEENIILCGKIDWLEYLPDSDSVRIIDFKTGKFDEDRQSLQLPIYVMLAGNTQTKPVTGISYWYLDRDDEPVDLPMPDLDAAAKSIFDISRKIALARKLDHFKCHLKDGCRACRPLEAVVAGRAQKVGVDSFGREVYIL</sequence>
<dbReference type="EMBL" id="MFJD01000001">
    <property type="protein sequence ID" value="OGG04982.1"/>
    <property type="molecule type" value="Genomic_DNA"/>
</dbReference>
<evidence type="ECO:0000313" key="3">
    <source>
        <dbReference type="Proteomes" id="UP000178448"/>
    </source>
</evidence>
<dbReference type="InterPro" id="IPR011604">
    <property type="entry name" value="PDDEXK-like_dom_sf"/>
</dbReference>
<feature type="domain" description="PD-(D/E)XK endonuclease-like" evidence="1">
    <location>
        <begin position="11"/>
        <end position="249"/>
    </location>
</feature>
<name>A0A1F5YYK4_9BACT</name>
<dbReference type="Pfam" id="PF12705">
    <property type="entry name" value="PDDEXK_1"/>
    <property type="match status" value="1"/>
</dbReference>